<dbReference type="GO" id="GO:0004588">
    <property type="term" value="F:orotate phosphoribosyltransferase activity"/>
    <property type="evidence" value="ECO:0007669"/>
    <property type="project" value="UniProtKB-UniRule"/>
</dbReference>
<dbReference type="SUPFAM" id="SSF51366">
    <property type="entry name" value="Ribulose-phoshate binding barrel"/>
    <property type="match status" value="1"/>
</dbReference>
<evidence type="ECO:0000256" key="14">
    <source>
        <dbReference type="ARBA" id="ARBA00061012"/>
    </source>
</evidence>
<evidence type="ECO:0000256" key="9">
    <source>
        <dbReference type="ARBA" id="ARBA00022793"/>
    </source>
</evidence>
<evidence type="ECO:0000256" key="11">
    <source>
        <dbReference type="ARBA" id="ARBA00023239"/>
    </source>
</evidence>
<dbReference type="Proteomes" id="UP000010793">
    <property type="component" value="Chromosome"/>
</dbReference>
<dbReference type="InterPro" id="IPR013785">
    <property type="entry name" value="Aldolase_TIM"/>
</dbReference>
<feature type="binding site" evidence="16">
    <location>
        <position position="338"/>
    </location>
    <ligand>
        <name>5-phospho-alpha-D-ribose 1-diphosphate</name>
        <dbReference type="ChEBI" id="CHEBI:58017"/>
        <note>ligand shared between dimeric partners</note>
    </ligand>
</feature>
<evidence type="ECO:0000313" key="20">
    <source>
        <dbReference type="EMBL" id="AGA67123.1"/>
    </source>
</evidence>
<feature type="domain" description="Orotidine 5'-phosphate decarboxylase" evidence="19">
    <location>
        <begin position="11"/>
        <end position="232"/>
    </location>
</feature>
<evidence type="ECO:0000256" key="15">
    <source>
        <dbReference type="HAMAP-Rule" id="MF_01200"/>
    </source>
</evidence>
<dbReference type="GO" id="GO:0044205">
    <property type="term" value="P:'de novo' UMP biosynthetic process"/>
    <property type="evidence" value="ECO:0007669"/>
    <property type="project" value="UniProtKB-UniRule"/>
</dbReference>
<dbReference type="Pfam" id="PF00215">
    <property type="entry name" value="OMPdecase"/>
    <property type="match status" value="1"/>
</dbReference>
<dbReference type="GO" id="GO:0005829">
    <property type="term" value="C:cytosol"/>
    <property type="evidence" value="ECO:0007669"/>
    <property type="project" value="TreeGrafter"/>
</dbReference>
<dbReference type="InterPro" id="IPR004467">
    <property type="entry name" value="Or_phspho_trans_dom"/>
</dbReference>
<dbReference type="HAMAP" id="MF_01208">
    <property type="entry name" value="PyrE"/>
    <property type="match status" value="1"/>
</dbReference>
<keyword evidence="21" id="KW-1185">Reference proteome</keyword>
<dbReference type="EC" id="2.4.2.10" evidence="16"/>
<evidence type="ECO:0000256" key="16">
    <source>
        <dbReference type="HAMAP-Rule" id="MF_01208"/>
    </source>
</evidence>
<keyword evidence="11 15" id="KW-0456">Lyase</keyword>
<dbReference type="SMART" id="SM00934">
    <property type="entry name" value="OMPdecase"/>
    <property type="match status" value="1"/>
</dbReference>
<dbReference type="InterPro" id="IPR000836">
    <property type="entry name" value="PRTase_dom"/>
</dbReference>
<feature type="binding site" description="in other chain" evidence="16">
    <location>
        <begin position="364"/>
        <end position="372"/>
    </location>
    <ligand>
        <name>5-phospho-alpha-D-ribose 1-diphosphate</name>
        <dbReference type="ChEBI" id="CHEBI:58017"/>
        <note>ligand shared between dimeric partners</note>
    </ligand>
</feature>
<comment type="function">
    <text evidence="1 15">Catalyzes the decarboxylation of orotidine 5'-monophosphate (OMP) to uridine 5'-monophosphate (UMP).</text>
</comment>
<evidence type="ECO:0000256" key="6">
    <source>
        <dbReference type="ARBA" id="ARBA00011738"/>
    </source>
</evidence>
<dbReference type="GO" id="GO:0006207">
    <property type="term" value="P:'de novo' pyrimidine nucleobase biosynthetic process"/>
    <property type="evidence" value="ECO:0007669"/>
    <property type="project" value="InterPro"/>
</dbReference>
<feature type="active site" description="For OMPdecase activity" evidence="17">
    <location>
        <position position="68"/>
    </location>
</feature>
<feature type="binding site" evidence="16">
    <location>
        <position position="342"/>
    </location>
    <ligand>
        <name>5-phospho-alpha-D-ribose 1-diphosphate</name>
        <dbReference type="ChEBI" id="CHEBI:58017"/>
        <note>ligand shared between dimeric partners</note>
    </ligand>
</feature>
<dbReference type="UniPathway" id="UPA00070">
    <property type="reaction ID" value="UER00119"/>
</dbReference>
<dbReference type="InterPro" id="IPR014732">
    <property type="entry name" value="OMPdecase"/>
</dbReference>
<evidence type="ECO:0000313" key="21">
    <source>
        <dbReference type="Proteomes" id="UP000010793"/>
    </source>
</evidence>
<feature type="active site" description="Proton donor" evidence="15">
    <location>
        <position position="68"/>
    </location>
</feature>
<comment type="catalytic activity">
    <reaction evidence="16">
        <text>orotidine 5'-phosphate + diphosphate = orotate + 5-phospho-alpha-D-ribose 1-diphosphate</text>
        <dbReference type="Rhea" id="RHEA:10380"/>
        <dbReference type="ChEBI" id="CHEBI:30839"/>
        <dbReference type="ChEBI" id="CHEBI:33019"/>
        <dbReference type="ChEBI" id="CHEBI:57538"/>
        <dbReference type="ChEBI" id="CHEBI:58017"/>
        <dbReference type="EC" id="2.4.2.10"/>
    </reaction>
</comment>
<feature type="binding site" evidence="15 18">
    <location>
        <position position="217"/>
    </location>
    <ligand>
        <name>substrate</name>
    </ligand>
</feature>
<evidence type="ECO:0000256" key="4">
    <source>
        <dbReference type="ARBA" id="ARBA00006221"/>
    </source>
</evidence>
<dbReference type="AlphaFoldDB" id="A0A3B6VMN4"/>
<dbReference type="NCBIfam" id="TIGR00336">
    <property type="entry name" value="pyrE"/>
    <property type="match status" value="1"/>
</dbReference>
<evidence type="ECO:0000259" key="19">
    <source>
        <dbReference type="SMART" id="SM00934"/>
    </source>
</evidence>
<comment type="cofactor">
    <cofactor evidence="16">
        <name>Mg(2+)</name>
        <dbReference type="ChEBI" id="CHEBI:18420"/>
    </cofactor>
</comment>
<feature type="binding site" evidence="15 18">
    <location>
        <position position="187"/>
    </location>
    <ligand>
        <name>substrate</name>
    </ligand>
</feature>
<dbReference type="GO" id="GO:0000287">
    <property type="term" value="F:magnesium ion binding"/>
    <property type="evidence" value="ECO:0007669"/>
    <property type="project" value="UniProtKB-UniRule"/>
</dbReference>
<dbReference type="SUPFAM" id="SSF53271">
    <property type="entry name" value="PRTase-like"/>
    <property type="match status" value="1"/>
</dbReference>
<comment type="pathway">
    <text evidence="3 16">Pyrimidine metabolism; UMP biosynthesis via de novo pathway; UMP from orotate: step 1/2.</text>
</comment>
<feature type="active site" description="For OMPdecase activity" evidence="17">
    <location>
        <position position="66"/>
    </location>
</feature>
<dbReference type="RefSeq" id="WP_013244014.1">
    <property type="nucleotide sequence ID" value="NC_019908.1"/>
</dbReference>
<keyword evidence="12" id="KW-0511">Multifunctional enzyme</keyword>
<dbReference type="EC" id="4.1.1.23" evidence="15"/>
<comment type="similarity">
    <text evidence="4">In the N-terminal section; belongs to the purine/pyrimidine phosphoribosyltransferase family.</text>
</comment>
<comment type="similarity">
    <text evidence="5">In the C-terminal section; belongs to the OMP decarboxylase family.</text>
</comment>
<accession>A0A3B6VMN4</accession>
<dbReference type="Gene3D" id="3.40.50.2020">
    <property type="match status" value="1"/>
</dbReference>
<dbReference type="Gene3D" id="3.20.20.70">
    <property type="entry name" value="Aldolase class I"/>
    <property type="match status" value="1"/>
</dbReference>
<dbReference type="InterPro" id="IPR011060">
    <property type="entry name" value="RibuloseP-bd_barrel"/>
</dbReference>
<dbReference type="PANTHER" id="PTHR32119:SF2">
    <property type="entry name" value="OROTIDINE 5'-PHOSPHATE DECARBOXYLASE"/>
    <property type="match status" value="1"/>
</dbReference>
<dbReference type="PANTHER" id="PTHR32119">
    <property type="entry name" value="OROTIDINE 5'-PHOSPHATE DECARBOXYLASE"/>
    <property type="match status" value="1"/>
</dbReference>
<keyword evidence="16" id="KW-0460">Magnesium</keyword>
<comment type="similarity">
    <text evidence="14 15">Belongs to the OMP decarboxylase family. Type 1 subfamily.</text>
</comment>
<keyword evidence="9 15" id="KW-0210">Decarboxylase</keyword>
<dbReference type="InterPro" id="IPR047596">
    <property type="entry name" value="OMPdecase_bac"/>
</dbReference>
<feature type="binding site" evidence="15 18">
    <location>
        <position position="39"/>
    </location>
    <ligand>
        <name>substrate</name>
    </ligand>
</feature>
<evidence type="ECO:0000256" key="12">
    <source>
        <dbReference type="ARBA" id="ARBA00023268"/>
    </source>
</evidence>
<name>A0A3B6VMN4_BRAPL</name>
<comment type="similarity">
    <text evidence="16">Belongs to the purine/pyrimidine phosphoribosyltransferase family. PyrE subfamily.</text>
</comment>
<reference evidence="20 21" key="1">
    <citation type="journal article" date="2013" name="Genome Announc.">
        <title>Complete Genome Sequence of the Porcine Strain Brachyspira pilosicoli P43/6/78(T.).</title>
        <authorList>
            <person name="Lin C."/>
            <person name="den Bakker H.C."/>
            <person name="Suzuki H."/>
            <person name="Lefebure T."/>
            <person name="Ponnala L."/>
            <person name="Sun Q."/>
            <person name="Stanhope M.J."/>
            <person name="Wiedmann M."/>
            <person name="Duhamel G.E."/>
        </authorList>
    </citation>
    <scope>NUCLEOTIDE SEQUENCE [LARGE SCALE GENOMIC DNA]</scope>
    <source>
        <strain evidence="20 21">P43/6/78</strain>
    </source>
</reference>
<evidence type="ECO:0000256" key="10">
    <source>
        <dbReference type="ARBA" id="ARBA00022975"/>
    </source>
</evidence>
<feature type="binding site" evidence="15 18">
    <location>
        <position position="216"/>
    </location>
    <ligand>
        <name>substrate</name>
    </ligand>
</feature>
<dbReference type="NCBIfam" id="NF001273">
    <property type="entry name" value="PRK00230.1"/>
    <property type="match status" value="1"/>
</dbReference>
<evidence type="ECO:0000256" key="2">
    <source>
        <dbReference type="ARBA" id="ARBA00004861"/>
    </source>
</evidence>
<feature type="binding site" evidence="15 18">
    <location>
        <position position="125"/>
    </location>
    <ligand>
        <name>substrate</name>
    </ligand>
</feature>
<proteinExistence type="inferred from homology"/>
<feature type="binding site" evidence="15 18">
    <location>
        <position position="196"/>
    </location>
    <ligand>
        <name>substrate</name>
    </ligand>
</feature>
<dbReference type="NCBIfam" id="TIGR01740">
    <property type="entry name" value="pyrF"/>
    <property type="match status" value="1"/>
</dbReference>
<comment type="subunit">
    <text evidence="6 15">Homodimer.</text>
</comment>
<evidence type="ECO:0000256" key="7">
    <source>
        <dbReference type="ARBA" id="ARBA00022676"/>
    </source>
</evidence>
<protein>
    <recommendedName>
        <fullName evidence="15 16">Multifunctional fusion protein</fullName>
    </recommendedName>
    <domain>
        <recommendedName>
            <fullName evidence="15">Orotidine 5'-phosphate decarboxylase</fullName>
            <ecNumber evidence="15">4.1.1.23</ecNumber>
        </recommendedName>
        <alternativeName>
            <fullName evidence="15">OMP decarboxylase</fullName>
            <shortName evidence="15">OMPDCase</shortName>
            <shortName evidence="15">OMPdecase</shortName>
        </alternativeName>
    </domain>
    <domain>
        <recommendedName>
            <fullName evidence="16">Orotate phosphoribosyltransferase</fullName>
            <shortName evidence="16">OPRT</shortName>
            <shortName evidence="16">OPRTase</shortName>
            <ecNumber evidence="16">2.4.2.10</ecNumber>
        </recommendedName>
    </domain>
</protein>
<evidence type="ECO:0000256" key="17">
    <source>
        <dbReference type="PIRSR" id="PIRSR614732-1"/>
    </source>
</evidence>
<keyword evidence="7 16" id="KW-0328">Glycosyltransferase</keyword>
<dbReference type="InterPro" id="IPR029057">
    <property type="entry name" value="PRTase-like"/>
</dbReference>
<dbReference type="Pfam" id="PF00156">
    <property type="entry name" value="Pribosyltran"/>
    <property type="match status" value="1"/>
</dbReference>
<keyword evidence="8 16" id="KW-0808">Transferase</keyword>
<dbReference type="PROSITE" id="PS00156">
    <property type="entry name" value="OMPDECASE"/>
    <property type="match status" value="1"/>
</dbReference>
<evidence type="ECO:0000256" key="5">
    <source>
        <dbReference type="ARBA" id="ARBA00009769"/>
    </source>
</evidence>
<feature type="active site" description="For OMPdecase activity" evidence="17">
    <location>
        <position position="71"/>
    </location>
</feature>
<dbReference type="InterPro" id="IPR018089">
    <property type="entry name" value="OMPdecase_AS"/>
</dbReference>
<evidence type="ECO:0000256" key="18">
    <source>
        <dbReference type="PIRSR" id="PIRSR614732-2"/>
    </source>
</evidence>
<evidence type="ECO:0000256" key="8">
    <source>
        <dbReference type="ARBA" id="ARBA00022679"/>
    </source>
</evidence>
<dbReference type="CDD" id="cd04725">
    <property type="entry name" value="OMP_decarboxylase_like"/>
    <property type="match status" value="1"/>
</dbReference>
<sequence length="451" mass="50498">MIIADNNPKDRLIVALDFNSMSEAVALIDELGDEAVFYKVGLELFLYTKGEIIEYLANKNKKVFLDLKFHDIPNTTAMASLFAAKQNVFMFNVHTSGGKKMMEKTVEEIKKLNKENLIIGVTVLTSLSENDIKNMFTSSIALKDLAVNWAKLGKEAGLDGVVCSPKEAAIIKKECGERFRTVCPGVRPKWASVDDQERIMTPKEAIENGCDYLVVGRPITRSEDRVKACRMIVEEIAEGMEHNKKSKAQKIAMALLSSQAVKLNVKEPFTFVSGIKSPIYCDNRYVIGFPEYRKVIVESFVNILKLKDFDIVAGTATAGIPWASFIAYELDKPMCYIRAEKKEHGRGRQIEGADCNGKRLILIEDLISTGGSSIKAFEAAKAEGAIGLEIISIFSYEFEKAKKNFEEANIKFSSLSNFSSLMEIAKDEKYISEDELKKALEWNKDPENWNV</sequence>
<evidence type="ECO:0000256" key="13">
    <source>
        <dbReference type="ARBA" id="ARBA00049157"/>
    </source>
</evidence>
<gene>
    <name evidence="16" type="primary">pyrE</name>
    <name evidence="15" type="synonym">pyrF</name>
    <name evidence="20" type="ORF">BPP43_09705</name>
</gene>
<dbReference type="InterPro" id="IPR001754">
    <property type="entry name" value="OMPdeCOase_dom"/>
</dbReference>
<dbReference type="GO" id="GO:0004590">
    <property type="term" value="F:orotidine-5'-phosphate decarboxylase activity"/>
    <property type="evidence" value="ECO:0007669"/>
    <property type="project" value="UniProtKB-UniRule"/>
</dbReference>
<dbReference type="FunFam" id="3.20.20.70:FF:000015">
    <property type="entry name" value="Orotidine 5'-phosphate decarboxylase"/>
    <property type="match status" value="1"/>
</dbReference>
<comment type="function">
    <text evidence="16">Catalyzes the transfer of a ribosyl phosphate group from 5-phosphoribose 1-diphosphate to orotate, leading to the formation of orotidine monophosphate (OMP).</text>
</comment>
<feature type="binding site" evidence="15 18">
    <location>
        <position position="17"/>
    </location>
    <ligand>
        <name>substrate</name>
    </ligand>
</feature>
<feature type="binding site" evidence="15">
    <location>
        <begin position="66"/>
        <end position="75"/>
    </location>
    <ligand>
        <name>substrate</name>
    </ligand>
</feature>
<dbReference type="HAMAP" id="MF_01200_B">
    <property type="entry name" value="OMPdecase_type1_B"/>
    <property type="match status" value="1"/>
</dbReference>
<feature type="binding site" evidence="16">
    <location>
        <position position="344"/>
    </location>
    <ligand>
        <name>5-phospho-alpha-D-ribose 1-diphosphate</name>
        <dbReference type="ChEBI" id="CHEBI:58017"/>
        <note>ligand shared between dimeric partners</note>
    </ligand>
</feature>
<evidence type="ECO:0000256" key="1">
    <source>
        <dbReference type="ARBA" id="ARBA00002356"/>
    </source>
</evidence>
<dbReference type="EMBL" id="CP002873">
    <property type="protein sequence ID" value="AGA67123.1"/>
    <property type="molecule type" value="Genomic_DNA"/>
</dbReference>
<keyword evidence="10 15" id="KW-0665">Pyrimidine biosynthesis</keyword>
<feature type="binding site" evidence="16">
    <location>
        <position position="368"/>
    </location>
    <ligand>
        <name>orotate</name>
        <dbReference type="ChEBI" id="CHEBI:30839"/>
    </ligand>
</feature>
<dbReference type="CDD" id="cd06223">
    <property type="entry name" value="PRTases_typeI"/>
    <property type="match status" value="1"/>
</dbReference>
<dbReference type="GeneID" id="56439636"/>
<comment type="caution">
    <text evidence="16">Lacks conserved residue(s) required for the propagation of feature annotation.</text>
</comment>
<comment type="catalytic activity">
    <reaction evidence="13 15">
        <text>orotidine 5'-phosphate + H(+) = UMP + CO2</text>
        <dbReference type="Rhea" id="RHEA:11596"/>
        <dbReference type="ChEBI" id="CHEBI:15378"/>
        <dbReference type="ChEBI" id="CHEBI:16526"/>
        <dbReference type="ChEBI" id="CHEBI:57538"/>
        <dbReference type="ChEBI" id="CHEBI:57865"/>
        <dbReference type="EC" id="4.1.1.23"/>
    </reaction>
</comment>
<comment type="pathway">
    <text evidence="2 15">Pyrimidine metabolism; UMP biosynthesis via de novo pathway; UMP from orotate: step 2/2.</text>
</comment>
<organism evidence="20 21">
    <name type="scientific">Brachyspira pilosicoli P43/6/78</name>
    <dbReference type="NCBI Taxonomy" id="1042417"/>
    <lineage>
        <taxon>Bacteria</taxon>
        <taxon>Pseudomonadati</taxon>
        <taxon>Spirochaetota</taxon>
        <taxon>Spirochaetia</taxon>
        <taxon>Brachyspirales</taxon>
        <taxon>Brachyspiraceae</taxon>
        <taxon>Brachyspira</taxon>
    </lineage>
</organism>
<dbReference type="InterPro" id="IPR023031">
    <property type="entry name" value="OPRT"/>
</dbReference>
<dbReference type="KEGG" id="bpip:BPP43_09705"/>
<evidence type="ECO:0000256" key="3">
    <source>
        <dbReference type="ARBA" id="ARBA00004889"/>
    </source>
</evidence>